<dbReference type="Proteomes" id="UP000275777">
    <property type="component" value="Chromosome"/>
</dbReference>
<evidence type="ECO:0000256" key="8">
    <source>
        <dbReference type="ARBA" id="ARBA00022485"/>
    </source>
</evidence>
<dbReference type="GO" id="GO:0046872">
    <property type="term" value="F:metal ion binding"/>
    <property type="evidence" value="ECO:0007669"/>
    <property type="project" value="UniProtKB-KW"/>
</dbReference>
<keyword evidence="8" id="KW-0004">4Fe-4S</keyword>
<dbReference type="PANTHER" id="PTHR43822">
    <property type="entry name" value="HOMOACONITASE, MITOCHONDRIAL-RELATED"/>
    <property type="match status" value="1"/>
</dbReference>
<evidence type="ECO:0000256" key="9">
    <source>
        <dbReference type="ARBA" id="ARBA00022605"/>
    </source>
</evidence>
<comment type="catalytic activity">
    <reaction evidence="1">
        <text>(2R,3S)-3-isopropylmalate = (2S)-2-isopropylmalate</text>
        <dbReference type="Rhea" id="RHEA:32287"/>
        <dbReference type="ChEBI" id="CHEBI:1178"/>
        <dbReference type="ChEBI" id="CHEBI:35121"/>
        <dbReference type="EC" id="4.2.1.33"/>
    </reaction>
</comment>
<evidence type="ECO:0000259" key="15">
    <source>
        <dbReference type="Pfam" id="PF00330"/>
    </source>
</evidence>
<dbReference type="InterPro" id="IPR001030">
    <property type="entry name" value="Acoase/IPM_deHydtase_lsu_aba"/>
</dbReference>
<evidence type="ECO:0000313" key="16">
    <source>
        <dbReference type="EMBL" id="VEB43559.1"/>
    </source>
</evidence>
<evidence type="ECO:0000256" key="3">
    <source>
        <dbReference type="ARBA" id="ARBA00002695"/>
    </source>
</evidence>
<evidence type="ECO:0000256" key="2">
    <source>
        <dbReference type="ARBA" id="ARBA00001966"/>
    </source>
</evidence>
<dbReference type="InterPro" id="IPR050067">
    <property type="entry name" value="IPM_dehydratase_rel_enz"/>
</dbReference>
<keyword evidence="10" id="KW-0479">Metal-binding</keyword>
<dbReference type="EMBL" id="LR134182">
    <property type="protein sequence ID" value="VEB43559.1"/>
    <property type="molecule type" value="Genomic_DNA"/>
</dbReference>
<comment type="subunit">
    <text evidence="5">Heterodimer of LeuC and LeuD.</text>
</comment>
<comment type="pathway">
    <text evidence="4">Amino-acid biosynthesis; L-leucine biosynthesis; L-leucine from 3-methyl-2-oxobutanoate: step 2/4.</text>
</comment>
<evidence type="ECO:0000256" key="7">
    <source>
        <dbReference type="ARBA" id="ARBA00022430"/>
    </source>
</evidence>
<comment type="function">
    <text evidence="3">Catalyzes the isomerization between 2-isopropylmalate and 3-isopropylmalate, via the formation of 2-isopropylmaleate.</text>
</comment>
<dbReference type="EC" id="4.2.1.33" evidence="6"/>
<sequence length="117" mass="12866">MTLCNMAIEGGARSGMVAVDDKTIEYVKGRPFAPKGEQWNQAVAYWNTLHSDDGAHFDQVVALDAADIQPQVTWGTSPEMVAEVGGKVPNPANESDPVKKAASSARWPTWAWRRIRR</sequence>
<accession>A0A3S4IHD1</accession>
<dbReference type="InterPro" id="IPR036008">
    <property type="entry name" value="Aconitase_4Fe-4S_dom"/>
</dbReference>
<evidence type="ECO:0000256" key="14">
    <source>
        <dbReference type="ARBA" id="ARBA00023304"/>
    </source>
</evidence>
<proteinExistence type="predicted"/>
<evidence type="ECO:0000313" key="17">
    <source>
        <dbReference type="Proteomes" id="UP000275777"/>
    </source>
</evidence>
<evidence type="ECO:0000256" key="1">
    <source>
        <dbReference type="ARBA" id="ARBA00000491"/>
    </source>
</evidence>
<dbReference type="GO" id="GO:0003861">
    <property type="term" value="F:3-isopropylmalate dehydratase activity"/>
    <property type="evidence" value="ECO:0007669"/>
    <property type="project" value="UniProtKB-EC"/>
</dbReference>
<dbReference type="PANTHER" id="PTHR43822:SF9">
    <property type="entry name" value="3-ISOPROPYLMALATE DEHYDRATASE"/>
    <property type="match status" value="1"/>
</dbReference>
<keyword evidence="14" id="KW-0100">Branched-chain amino acid biosynthesis</keyword>
<comment type="cofactor">
    <cofactor evidence="2">
        <name>[4Fe-4S] cluster</name>
        <dbReference type="ChEBI" id="CHEBI:49883"/>
    </cofactor>
</comment>
<keyword evidence="9" id="KW-0028">Amino-acid biosynthesis</keyword>
<name>A0A3S4IHD1_CHRVL</name>
<evidence type="ECO:0000256" key="6">
    <source>
        <dbReference type="ARBA" id="ARBA00011998"/>
    </source>
</evidence>
<dbReference type="GO" id="GO:0009098">
    <property type="term" value="P:L-leucine biosynthetic process"/>
    <property type="evidence" value="ECO:0007669"/>
    <property type="project" value="UniProtKB-KW"/>
</dbReference>
<protein>
    <recommendedName>
        <fullName evidence="6">3-isopropylmalate dehydratase</fullName>
        <ecNumber evidence="6">4.2.1.33</ecNumber>
    </recommendedName>
</protein>
<dbReference type="GO" id="GO:0051539">
    <property type="term" value="F:4 iron, 4 sulfur cluster binding"/>
    <property type="evidence" value="ECO:0007669"/>
    <property type="project" value="UniProtKB-KW"/>
</dbReference>
<dbReference type="SUPFAM" id="SSF53732">
    <property type="entry name" value="Aconitase iron-sulfur domain"/>
    <property type="match status" value="1"/>
</dbReference>
<feature type="domain" description="Aconitase/3-isopropylmalate dehydratase large subunit alpha/beta/alpha" evidence="15">
    <location>
        <begin position="1"/>
        <end position="102"/>
    </location>
</feature>
<organism evidence="16 17">
    <name type="scientific">Chromobacterium violaceum</name>
    <dbReference type="NCBI Taxonomy" id="536"/>
    <lineage>
        <taxon>Bacteria</taxon>
        <taxon>Pseudomonadati</taxon>
        <taxon>Pseudomonadota</taxon>
        <taxon>Betaproteobacteria</taxon>
        <taxon>Neisseriales</taxon>
        <taxon>Chromobacteriaceae</taxon>
        <taxon>Chromobacterium</taxon>
    </lineage>
</organism>
<evidence type="ECO:0000256" key="11">
    <source>
        <dbReference type="ARBA" id="ARBA00023004"/>
    </source>
</evidence>
<dbReference type="AlphaFoldDB" id="A0A3S4IHD1"/>
<evidence type="ECO:0000256" key="12">
    <source>
        <dbReference type="ARBA" id="ARBA00023014"/>
    </source>
</evidence>
<dbReference type="Pfam" id="PF00330">
    <property type="entry name" value="Aconitase"/>
    <property type="match status" value="1"/>
</dbReference>
<dbReference type="InterPro" id="IPR015931">
    <property type="entry name" value="Acnase/IPM_dHydase_lsu_aba_1/3"/>
</dbReference>
<gene>
    <name evidence="16" type="primary">leuC1_2</name>
    <name evidence="16" type="ORF">NCTC9695_04018</name>
</gene>
<keyword evidence="12" id="KW-0411">Iron-sulfur</keyword>
<keyword evidence="7" id="KW-0432">Leucine biosynthesis</keyword>
<evidence type="ECO:0000256" key="10">
    <source>
        <dbReference type="ARBA" id="ARBA00022723"/>
    </source>
</evidence>
<evidence type="ECO:0000256" key="4">
    <source>
        <dbReference type="ARBA" id="ARBA00004729"/>
    </source>
</evidence>
<reference evidence="16 17" key="1">
    <citation type="submission" date="2018-12" db="EMBL/GenBank/DDBJ databases">
        <authorList>
            <consortium name="Pathogen Informatics"/>
        </authorList>
    </citation>
    <scope>NUCLEOTIDE SEQUENCE [LARGE SCALE GENOMIC DNA]</scope>
    <source>
        <strain evidence="16 17">NCTC9695</strain>
    </source>
</reference>
<keyword evidence="13 16" id="KW-0456">Lyase</keyword>
<keyword evidence="11" id="KW-0408">Iron</keyword>
<evidence type="ECO:0000256" key="5">
    <source>
        <dbReference type="ARBA" id="ARBA00011271"/>
    </source>
</evidence>
<dbReference type="Gene3D" id="3.30.499.10">
    <property type="entry name" value="Aconitase, domain 3"/>
    <property type="match status" value="1"/>
</dbReference>
<evidence type="ECO:0000256" key="13">
    <source>
        <dbReference type="ARBA" id="ARBA00023239"/>
    </source>
</evidence>